<feature type="region of interest" description="Disordered" evidence="2">
    <location>
        <begin position="445"/>
        <end position="467"/>
    </location>
</feature>
<organism evidence="4">
    <name type="scientific">Fagus sylvatica</name>
    <name type="common">Beechnut</name>
    <dbReference type="NCBI Taxonomy" id="28930"/>
    <lineage>
        <taxon>Eukaryota</taxon>
        <taxon>Viridiplantae</taxon>
        <taxon>Streptophyta</taxon>
        <taxon>Embryophyta</taxon>
        <taxon>Tracheophyta</taxon>
        <taxon>Spermatophyta</taxon>
        <taxon>Magnoliopsida</taxon>
        <taxon>eudicotyledons</taxon>
        <taxon>Gunneridae</taxon>
        <taxon>Pentapetalae</taxon>
        <taxon>rosids</taxon>
        <taxon>fabids</taxon>
        <taxon>Fagales</taxon>
        <taxon>Fagaceae</taxon>
        <taxon>Fagus</taxon>
    </lineage>
</organism>
<dbReference type="InterPro" id="IPR007321">
    <property type="entry name" value="Transposase_28"/>
</dbReference>
<evidence type="ECO:0000256" key="1">
    <source>
        <dbReference type="SAM" id="Coils"/>
    </source>
</evidence>
<feature type="coiled-coil region" evidence="1">
    <location>
        <begin position="546"/>
        <end position="629"/>
    </location>
</feature>
<reference evidence="4" key="1">
    <citation type="submission" date="2018-02" db="EMBL/GenBank/DDBJ databases">
        <authorList>
            <person name="Cohen D.B."/>
            <person name="Kent A.D."/>
        </authorList>
    </citation>
    <scope>NUCLEOTIDE SEQUENCE</scope>
</reference>
<proteinExistence type="predicted"/>
<dbReference type="EMBL" id="OIVN01001383">
    <property type="protein sequence ID" value="SPC93345.1"/>
    <property type="molecule type" value="Genomic_DNA"/>
</dbReference>
<keyword evidence="1" id="KW-0175">Coiled coil</keyword>
<dbReference type="Pfam" id="PF04195">
    <property type="entry name" value="Transposase_28"/>
    <property type="match status" value="1"/>
</dbReference>
<accession>A0A2N9G1S2</accession>
<sequence>MAPVWGQPRGLRCFCQCQFAEKTREFNSVLEMYCSYLRRGERMAFLCLLVMARGLLGSVGSEDTWCINNLSPGRSLLVRIVVLCDVHGLDSLDSWRTPVVGGSAALIVLDSGDFPQELPYRRPLFLCWGVRKGVSFIFIPSSESSSSGERGSVSGSEYSGNHGRSSETTELSTSDSSSQEAILPVSGQDPNRSLVAEGVSSKFVNKDIKRLRTCYQISEDIVLRLPDKGEWACSSNGEDAVLYEDNLVAGLRLPFRPFERELLHRLGLAPSQLNPNVWRLTIGLQEFGALCVTRGPRDLFRISLILTEAGNPKFFFLCGDNWEFSPDKAVGEDPCGLRRSWGTPSVDAFRRSSLSTCFKERLLRVVDYQKERLVRLVDLLSPFTLEEWSLGPEPSPEVRKAIKSYQQRMTTRAERKRLREVAQNLEDLPDASALFSKKAKSGKKVVIEKGNSSKKGGHQDKPLLPAKAKTPEKVQVYHEVPPSPVALKGKGVASGDIIPTIYNSSSKAMDKVTKMYKKVDDMDLLRMSIQDSLKATGQMFVVGNRLRSSGSELSKLKANLEEAKAQALAHKKVAEGLKVEKGALRSQIKQLEADVKRKEKLISALETGRDELLHKAEALQGEISDAKETVVIDFKASKDFQEATRRFYVAGFEHFKKRAALAFGDVKDWSMVKIFDDKETTAVEKDNGPQGDDSVVGPIDGQVASVDDQTNPPPTSDEAQRKLRDLSHVYSLEKGRDSTITYMESLLYEGVDLTTFFRVSILMTPFWTYPSRGMLFDDTLLDIAPHGCLTVLRGVSILMTPFWTYLPRGMLFDDSLLDIAPHGCLTVLRGVSILMTPFWTYPSRGMLFDDTLLDIAPHGCLTVLRGVSILMTPFWIYPLRGMLFDDSLLDIAPHGCLTVLRGVSILMTPFWTYPPRGMLFNDTLLDIAPHGCLTVLRGVSILMTPFWTYPPRGMLFNDTLLDIAPHGCLTVLRGASI</sequence>
<feature type="compositionally biased region" description="Low complexity" evidence="2">
    <location>
        <begin position="142"/>
        <end position="180"/>
    </location>
</feature>
<feature type="region of interest" description="Disordered" evidence="2">
    <location>
        <begin position="682"/>
        <end position="719"/>
    </location>
</feature>
<name>A0A2N9G1S2_FAGSY</name>
<dbReference type="AlphaFoldDB" id="A0A2N9G1S2"/>
<gene>
    <name evidence="4" type="ORF">FSB_LOCUS21227</name>
</gene>
<evidence type="ECO:0000313" key="4">
    <source>
        <dbReference type="EMBL" id="SPC93345.1"/>
    </source>
</evidence>
<protein>
    <recommendedName>
        <fullName evidence="3">Transposase (putative) gypsy type domain-containing protein</fullName>
    </recommendedName>
</protein>
<feature type="domain" description="Transposase (putative) gypsy type" evidence="3">
    <location>
        <begin position="241"/>
        <end position="279"/>
    </location>
</feature>
<feature type="region of interest" description="Disordered" evidence="2">
    <location>
        <begin position="142"/>
        <end position="189"/>
    </location>
</feature>
<evidence type="ECO:0000259" key="3">
    <source>
        <dbReference type="Pfam" id="PF04195"/>
    </source>
</evidence>
<evidence type="ECO:0000256" key="2">
    <source>
        <dbReference type="SAM" id="MobiDB-lite"/>
    </source>
</evidence>